<dbReference type="NCBIfam" id="TIGR03588">
    <property type="entry name" value="PseC"/>
    <property type="match status" value="1"/>
</dbReference>
<dbReference type="Gene3D" id="3.90.1150.10">
    <property type="entry name" value="Aspartate Aminotransferase, domain 1"/>
    <property type="match status" value="1"/>
</dbReference>
<dbReference type="GO" id="GO:0008483">
    <property type="term" value="F:transaminase activity"/>
    <property type="evidence" value="ECO:0007669"/>
    <property type="project" value="TreeGrafter"/>
</dbReference>
<sequence length="390" mass="43122">MNQPIPYGRQHITDEDIAAVAEVLRGPFLTQGPHISAFETAFASYIGCQYAVAVANGTAALHLCCMALGVTEGTRVITTPITFSASANCVRYCGGEVHFADIDPETALLDINAVRTLVEQHPKGYFSGIVPVDFAGYPVDLAAFRELADAHGLWILEDSCHSPGGSFTDSQGVDHRCGDGSLADLAIFSFHPVKHIAAGEGGMITTNDEALYKHLMRLRTHGITNKPGEFTEPYPGEPERGGWYMELQELGYNYRLTDMQAALGNSQLARAEAMLARRQAIAKRYDDAFAGTPAVTIVPPDNVSHAYHLYVVQVDDRKGLYDFLRTRNIMAQVHYIPVHLMPYYRQFGWKPGDFPNAERYYARCLSLPMFPTLTDEEQAYVIASVLEFCR</sequence>
<gene>
    <name evidence="5" type="ORF">SAMN06269250_3920</name>
</gene>
<keyword evidence="6" id="KW-1185">Reference proteome</keyword>
<evidence type="ECO:0000313" key="5">
    <source>
        <dbReference type="EMBL" id="SOD92321.1"/>
    </source>
</evidence>
<accession>A0A286G9W5</accession>
<evidence type="ECO:0000256" key="2">
    <source>
        <dbReference type="PIRSR" id="PIRSR000390-1"/>
    </source>
</evidence>
<dbReference type="AlphaFoldDB" id="A0A286G9W5"/>
<dbReference type="PANTHER" id="PTHR30244:SF34">
    <property type="entry name" value="DTDP-4-AMINO-4,6-DIDEOXYGALACTOSE TRANSAMINASE"/>
    <property type="match status" value="1"/>
</dbReference>
<organism evidence="5 6">
    <name type="scientific">Spirosoma fluviale</name>
    <dbReference type="NCBI Taxonomy" id="1597977"/>
    <lineage>
        <taxon>Bacteria</taxon>
        <taxon>Pseudomonadati</taxon>
        <taxon>Bacteroidota</taxon>
        <taxon>Cytophagia</taxon>
        <taxon>Cytophagales</taxon>
        <taxon>Cytophagaceae</taxon>
        <taxon>Spirosoma</taxon>
    </lineage>
</organism>
<dbReference type="InterPro" id="IPR000653">
    <property type="entry name" value="DegT/StrS_aminotransferase"/>
</dbReference>
<dbReference type="Pfam" id="PF01041">
    <property type="entry name" value="DegT_DnrJ_EryC1"/>
    <property type="match status" value="1"/>
</dbReference>
<reference evidence="6" key="1">
    <citation type="submission" date="2017-09" db="EMBL/GenBank/DDBJ databases">
        <authorList>
            <person name="Varghese N."/>
            <person name="Submissions S."/>
        </authorList>
    </citation>
    <scope>NUCLEOTIDE SEQUENCE [LARGE SCALE GENOMIC DNA]</scope>
    <source>
        <strain evidence="6">DSM 29961</strain>
    </source>
</reference>
<dbReference type="PIRSF" id="PIRSF000390">
    <property type="entry name" value="PLP_StrS"/>
    <property type="match status" value="1"/>
</dbReference>
<name>A0A286G9W5_9BACT</name>
<dbReference type="Gene3D" id="3.40.640.10">
    <property type="entry name" value="Type I PLP-dependent aspartate aminotransferase-like (Major domain)"/>
    <property type="match status" value="1"/>
</dbReference>
<dbReference type="InterPro" id="IPR015422">
    <property type="entry name" value="PyrdxlP-dep_Trfase_small"/>
</dbReference>
<dbReference type="EMBL" id="OCNH01000003">
    <property type="protein sequence ID" value="SOD92321.1"/>
    <property type="molecule type" value="Genomic_DNA"/>
</dbReference>
<dbReference type="CDD" id="cd00616">
    <property type="entry name" value="AHBA_syn"/>
    <property type="match status" value="1"/>
</dbReference>
<feature type="modified residue" description="N6-(pyridoxal phosphate)lysine" evidence="3">
    <location>
        <position position="194"/>
    </location>
</feature>
<dbReference type="InterPro" id="IPR015421">
    <property type="entry name" value="PyrdxlP-dep_Trfase_major"/>
</dbReference>
<evidence type="ECO:0000256" key="4">
    <source>
        <dbReference type="RuleBase" id="RU004508"/>
    </source>
</evidence>
<dbReference type="PANTHER" id="PTHR30244">
    <property type="entry name" value="TRANSAMINASE"/>
    <property type="match status" value="1"/>
</dbReference>
<feature type="active site" description="Proton acceptor" evidence="2">
    <location>
        <position position="194"/>
    </location>
</feature>
<keyword evidence="3 4" id="KW-0663">Pyridoxal phosphate</keyword>
<dbReference type="InterPro" id="IPR015424">
    <property type="entry name" value="PyrdxlP-dep_Trfase"/>
</dbReference>
<dbReference type="GO" id="GO:0030170">
    <property type="term" value="F:pyridoxal phosphate binding"/>
    <property type="evidence" value="ECO:0007669"/>
    <property type="project" value="TreeGrafter"/>
</dbReference>
<dbReference type="InterPro" id="IPR020026">
    <property type="entry name" value="PseC"/>
</dbReference>
<proteinExistence type="inferred from homology"/>
<evidence type="ECO:0000256" key="1">
    <source>
        <dbReference type="ARBA" id="ARBA00037999"/>
    </source>
</evidence>
<dbReference type="Proteomes" id="UP000219452">
    <property type="component" value="Unassembled WGS sequence"/>
</dbReference>
<dbReference type="GO" id="GO:0000271">
    <property type="term" value="P:polysaccharide biosynthetic process"/>
    <property type="evidence" value="ECO:0007669"/>
    <property type="project" value="TreeGrafter"/>
</dbReference>
<dbReference type="SUPFAM" id="SSF53383">
    <property type="entry name" value="PLP-dependent transferases"/>
    <property type="match status" value="1"/>
</dbReference>
<dbReference type="OrthoDB" id="9810913at2"/>
<evidence type="ECO:0000313" key="6">
    <source>
        <dbReference type="Proteomes" id="UP000219452"/>
    </source>
</evidence>
<protein>
    <submittedName>
        <fullName evidence="5">UDP-4-amino-4,6-dideoxy-N-acetyl-beta-L-altrosamine transaminase</fullName>
    </submittedName>
</protein>
<comment type="similarity">
    <text evidence="1 4">Belongs to the DegT/DnrJ/EryC1 family.</text>
</comment>
<dbReference type="RefSeq" id="WP_097127612.1">
    <property type="nucleotide sequence ID" value="NZ_OCNH01000003.1"/>
</dbReference>
<evidence type="ECO:0000256" key="3">
    <source>
        <dbReference type="PIRSR" id="PIRSR000390-2"/>
    </source>
</evidence>